<organism evidence="4 5">
    <name type="scientific">Paracoccidioides lutzii (strain ATCC MYA-826 / Pb01)</name>
    <name type="common">Paracoccidioides brasiliensis</name>
    <dbReference type="NCBI Taxonomy" id="502779"/>
    <lineage>
        <taxon>Eukaryota</taxon>
        <taxon>Fungi</taxon>
        <taxon>Dikarya</taxon>
        <taxon>Ascomycota</taxon>
        <taxon>Pezizomycotina</taxon>
        <taxon>Eurotiomycetes</taxon>
        <taxon>Eurotiomycetidae</taxon>
        <taxon>Onygenales</taxon>
        <taxon>Ajellomycetaceae</taxon>
        <taxon>Paracoccidioides</taxon>
    </lineage>
</organism>
<dbReference type="Pfam" id="PF10304">
    <property type="entry name" value="RTP1_C2"/>
    <property type="match status" value="1"/>
</dbReference>
<dbReference type="Proteomes" id="UP000002059">
    <property type="component" value="Partially assembled WGS sequence"/>
</dbReference>
<dbReference type="KEGG" id="pbl:PAAG_05175"/>
<evidence type="ECO:0000256" key="1">
    <source>
        <dbReference type="ARBA" id="ARBA00005724"/>
    </source>
</evidence>
<evidence type="ECO:0000259" key="3">
    <source>
        <dbReference type="Pfam" id="PF10363"/>
    </source>
</evidence>
<protein>
    <recommendedName>
        <fullName evidence="6">Protein required for cell viability</fullName>
    </recommendedName>
</protein>
<dbReference type="InterPro" id="IPR019451">
    <property type="entry name" value="Rtp1_C1"/>
</dbReference>
<feature type="domain" description="RNA polymerase II assembly factor Rtp1 C-terminal" evidence="3">
    <location>
        <begin position="742"/>
        <end position="856"/>
    </location>
</feature>
<sequence length="1143" mass="125172">MGSSEQLIKFTLKLTLGIKEEIQKSRGDSLVQTLSRQLSVQNQGAESSRLHVIQRALDLLVAIHNAFVDSSLGIDIDYSKGNGRREDPVLEDTKRRRVIHGLLDLVSLEGIYPALSSGVGIPLEQRVMSALPTGVVARQPDPTSGNKAHDERLLRLIIDNLRPIICDKRSGIQSIILGRILVDILCATAELAFHSQYLSQDDINVYAKLFQTIIDGTPTPSLLPLLSTFIQKSSSAWFKTRIFSQLSQILLRRDGVFQTVIFIASQFAPALGQNVETSPSNGPPITVQAIMQTSRLLSSVPQTVPADDYFCNISPKLLALLDSDESGLQKTASYVIGSGILGKQSYGAPGAIGYRIFVKPIFDSLHGNPTGEVASWLKPFSLDGTLLNESSLDNLEGVILIDEPKLLLSLNRLSALVLLHPNPGLLKRLIQPVLLPLWALKCYAKEHQRSFWYDKVSTLLKTFFSVSTGIGRYKKLADHILWDGGNTWTYGPGQEGGISVRKRTDPGIQEQFNPMQLISLLDGRIDGILELLSSDPQSEELVGDMFLYVSQVWLLGPPEQPDHKQQEILRAGKDLQSTLQKLTSAKFTEKLLDKFKDSLSRHPDKILGIIEQLIRSGITSRVSQDEGKQKTASSRYLGNMVESGREDIEQDNPEESESLSAAFSLLSTILTSPDFSLSETLSPVVRRIKAQLGKLLPKLPRSLVQPATTASMLLEITLTSSLSAGEKSETVSSRISDLEIHRQVLEHLSSPLPPIKAEGLALLSRLITESSPVLDIPATLTLLLSLITNSNSESSSNDEFIYINVIKIIGMLASKHPRTVVKTLTERYADRGEEYTLDQRLRIGEALLRTVQELGGALVEDTAKLLGETMIAVAGRRGRKPFAKRVREEILENELKKRTGGGEEDILDHEAADLMQQIDEVMDSDTEDPARIAYSVNIVNAWAAGAASDLEPDDLRVRASAMSILASAIQTNIAGLGPSISSSSIDLAISTLNLERGQESAILRRAAVVLLLDLVKALDMARENGVNLGFGFSYIEHSPDSNGQRGHPNEGSIGNIPDMLRVLTFVESNETDPIVRGHIRVLIESLEAWLEKSLLWGVRSCEGVGEPRFELGDQLAGLDIHPHLDSSGAGQPLVGGPRIEEIE</sequence>
<evidence type="ECO:0008006" key="6">
    <source>
        <dbReference type="Google" id="ProtNLM"/>
    </source>
</evidence>
<dbReference type="InterPro" id="IPR039600">
    <property type="entry name" value="TANGO6/Rtp1"/>
</dbReference>
<accession>C1H332</accession>
<dbReference type="Pfam" id="PF10363">
    <property type="entry name" value="RTP1_C1"/>
    <property type="match status" value="1"/>
</dbReference>
<dbReference type="SUPFAM" id="SSF48371">
    <property type="entry name" value="ARM repeat"/>
    <property type="match status" value="1"/>
</dbReference>
<dbReference type="HOGENOM" id="CLU_006300_1_0_1"/>
<feature type="domain" description="RNA polymerase II assembly factor Rtp1 C-terminal" evidence="2">
    <location>
        <begin position="1055"/>
        <end position="1088"/>
    </location>
</feature>
<gene>
    <name evidence="4" type="ORF">PAAG_05175</name>
</gene>
<dbReference type="RefSeq" id="XP_015699717.1">
    <property type="nucleotide sequence ID" value="XM_015845491.1"/>
</dbReference>
<dbReference type="GO" id="GO:0009306">
    <property type="term" value="P:protein secretion"/>
    <property type="evidence" value="ECO:0007669"/>
    <property type="project" value="TreeGrafter"/>
</dbReference>
<evidence type="ECO:0000313" key="5">
    <source>
        <dbReference type="Proteomes" id="UP000002059"/>
    </source>
</evidence>
<reference evidence="4 5" key="1">
    <citation type="journal article" date="2011" name="PLoS Genet.">
        <title>Comparative genomic analysis of human fungal pathogens causing paracoccidioidomycosis.</title>
        <authorList>
            <person name="Desjardins C.A."/>
            <person name="Champion M.D."/>
            <person name="Holder J.W."/>
            <person name="Muszewska A."/>
            <person name="Goldberg J."/>
            <person name="Bailao A.M."/>
            <person name="Brigido M.M."/>
            <person name="Ferreira M.E."/>
            <person name="Garcia A.M."/>
            <person name="Grynberg M."/>
            <person name="Gujja S."/>
            <person name="Heiman D.I."/>
            <person name="Henn M.R."/>
            <person name="Kodira C.D."/>
            <person name="Leon-Narvaez H."/>
            <person name="Longo L.V."/>
            <person name="Ma L.J."/>
            <person name="Malavazi I."/>
            <person name="Matsuo A.L."/>
            <person name="Morais F.V."/>
            <person name="Pereira M."/>
            <person name="Rodriguez-Brito S."/>
            <person name="Sakthikumar S."/>
            <person name="Salem-Izacc S.M."/>
            <person name="Sykes S.M."/>
            <person name="Teixeira M.M."/>
            <person name="Vallejo M.C."/>
            <person name="Walter M.E."/>
            <person name="Yandava C."/>
            <person name="Young S."/>
            <person name="Zeng Q."/>
            <person name="Zucker J."/>
            <person name="Felipe M.S."/>
            <person name="Goldman G.H."/>
            <person name="Haas B.J."/>
            <person name="McEwen J.G."/>
            <person name="Nino-Vega G."/>
            <person name="Puccia R."/>
            <person name="San-Blas G."/>
            <person name="Soares C.M."/>
            <person name="Birren B.W."/>
            <person name="Cuomo C.A."/>
        </authorList>
    </citation>
    <scope>NUCLEOTIDE SEQUENCE [LARGE SCALE GENOMIC DNA]</scope>
    <source>
        <strain evidence="5">ATCC MYA-826 / Pb01</strain>
    </source>
</reference>
<evidence type="ECO:0000259" key="2">
    <source>
        <dbReference type="Pfam" id="PF10304"/>
    </source>
</evidence>
<dbReference type="OrthoDB" id="39591at2759"/>
<dbReference type="PANTHER" id="PTHR20959">
    <property type="entry name" value="TRANSPORT AND GOLGI ORGANIZATION PROTEIN 6 FAMILY MEMBER"/>
    <property type="match status" value="1"/>
</dbReference>
<dbReference type="InterPro" id="IPR019414">
    <property type="entry name" value="Rtp1_C2"/>
</dbReference>
<dbReference type="GeneID" id="9096367"/>
<evidence type="ECO:0000313" key="4">
    <source>
        <dbReference type="EMBL" id="EEH34126.2"/>
    </source>
</evidence>
<dbReference type="EMBL" id="KN294004">
    <property type="protein sequence ID" value="EEH34126.2"/>
    <property type="molecule type" value="Genomic_DNA"/>
</dbReference>
<comment type="similarity">
    <text evidence="1">Belongs to the Tango6 family.</text>
</comment>
<proteinExistence type="inferred from homology"/>
<dbReference type="AlphaFoldDB" id="C1H332"/>
<name>C1H332_PARBA</name>
<dbReference type="InterPro" id="IPR016024">
    <property type="entry name" value="ARM-type_fold"/>
</dbReference>
<dbReference type="PANTHER" id="PTHR20959:SF1">
    <property type="entry name" value="TRANSPORT AND GOLGI ORGANIZATION PROTEIN 6 HOMOLOG"/>
    <property type="match status" value="1"/>
</dbReference>
<dbReference type="OMA" id="KRAYGAP"/>
<dbReference type="VEuPathDB" id="FungiDB:PAAG_05175"/>
<keyword evidence="5" id="KW-1185">Reference proteome</keyword>
<dbReference type="eggNOG" id="KOG4653">
    <property type="taxonomic scope" value="Eukaryota"/>
</dbReference>